<organism evidence="1 2">
    <name type="scientific">Canariomyces notabilis</name>
    <dbReference type="NCBI Taxonomy" id="2074819"/>
    <lineage>
        <taxon>Eukaryota</taxon>
        <taxon>Fungi</taxon>
        <taxon>Dikarya</taxon>
        <taxon>Ascomycota</taxon>
        <taxon>Pezizomycotina</taxon>
        <taxon>Sordariomycetes</taxon>
        <taxon>Sordariomycetidae</taxon>
        <taxon>Sordariales</taxon>
        <taxon>Chaetomiaceae</taxon>
        <taxon>Canariomyces</taxon>
    </lineage>
</organism>
<evidence type="ECO:0000313" key="2">
    <source>
        <dbReference type="Proteomes" id="UP001302812"/>
    </source>
</evidence>
<reference evidence="1" key="2">
    <citation type="submission" date="2023-05" db="EMBL/GenBank/DDBJ databases">
        <authorList>
            <consortium name="Lawrence Berkeley National Laboratory"/>
            <person name="Steindorff A."/>
            <person name="Hensen N."/>
            <person name="Bonometti L."/>
            <person name="Westerberg I."/>
            <person name="Brannstrom I.O."/>
            <person name="Guillou S."/>
            <person name="Cros-Aarteil S."/>
            <person name="Calhoun S."/>
            <person name="Haridas S."/>
            <person name="Kuo A."/>
            <person name="Mondo S."/>
            <person name="Pangilinan J."/>
            <person name="Riley R."/>
            <person name="Labutti K."/>
            <person name="Andreopoulos B."/>
            <person name="Lipzen A."/>
            <person name="Chen C."/>
            <person name="Yanf M."/>
            <person name="Daum C."/>
            <person name="Ng V."/>
            <person name="Clum A."/>
            <person name="Ohm R."/>
            <person name="Martin F."/>
            <person name="Silar P."/>
            <person name="Natvig D."/>
            <person name="Lalanne C."/>
            <person name="Gautier V."/>
            <person name="Ament-Velasquez S.L."/>
            <person name="Kruys A."/>
            <person name="Hutchinson M.I."/>
            <person name="Powell A.J."/>
            <person name="Barry K."/>
            <person name="Miller A.N."/>
            <person name="Grigoriev I.V."/>
            <person name="Debuchy R."/>
            <person name="Gladieux P."/>
            <person name="Thoren M.H."/>
            <person name="Johannesson H."/>
        </authorList>
    </citation>
    <scope>NUCLEOTIDE SEQUENCE</scope>
    <source>
        <strain evidence="1">CBS 508.74</strain>
    </source>
</reference>
<name>A0AAN6YUP7_9PEZI</name>
<comment type="caution">
    <text evidence="1">The sequence shown here is derived from an EMBL/GenBank/DDBJ whole genome shotgun (WGS) entry which is preliminary data.</text>
</comment>
<evidence type="ECO:0000313" key="1">
    <source>
        <dbReference type="EMBL" id="KAK4114725.1"/>
    </source>
</evidence>
<proteinExistence type="predicted"/>
<sequence length="70" mass="7513">MWLVTPVFVCFSKPSSSFKHQISSLAPKCAVRSEKRVAKSSHPGFSAEMLTTAVGSTYGDVVITKTSVCC</sequence>
<dbReference type="AlphaFoldDB" id="A0AAN6YUP7"/>
<accession>A0AAN6YUP7</accession>
<protein>
    <submittedName>
        <fullName evidence="1">Uncharacterized protein</fullName>
    </submittedName>
</protein>
<dbReference type="Proteomes" id="UP001302812">
    <property type="component" value="Unassembled WGS sequence"/>
</dbReference>
<gene>
    <name evidence="1" type="ORF">N656DRAFT_543730</name>
</gene>
<dbReference type="GeneID" id="89934142"/>
<dbReference type="RefSeq" id="XP_064672295.1">
    <property type="nucleotide sequence ID" value="XM_064810018.1"/>
</dbReference>
<reference evidence="1" key="1">
    <citation type="journal article" date="2023" name="Mol. Phylogenet. Evol.">
        <title>Genome-scale phylogeny and comparative genomics of the fungal order Sordariales.</title>
        <authorList>
            <person name="Hensen N."/>
            <person name="Bonometti L."/>
            <person name="Westerberg I."/>
            <person name="Brannstrom I.O."/>
            <person name="Guillou S."/>
            <person name="Cros-Aarteil S."/>
            <person name="Calhoun S."/>
            <person name="Haridas S."/>
            <person name="Kuo A."/>
            <person name="Mondo S."/>
            <person name="Pangilinan J."/>
            <person name="Riley R."/>
            <person name="LaButti K."/>
            <person name="Andreopoulos B."/>
            <person name="Lipzen A."/>
            <person name="Chen C."/>
            <person name="Yan M."/>
            <person name="Daum C."/>
            <person name="Ng V."/>
            <person name="Clum A."/>
            <person name="Steindorff A."/>
            <person name="Ohm R.A."/>
            <person name="Martin F."/>
            <person name="Silar P."/>
            <person name="Natvig D.O."/>
            <person name="Lalanne C."/>
            <person name="Gautier V."/>
            <person name="Ament-Velasquez S.L."/>
            <person name="Kruys A."/>
            <person name="Hutchinson M.I."/>
            <person name="Powell A.J."/>
            <person name="Barry K."/>
            <person name="Miller A.N."/>
            <person name="Grigoriev I.V."/>
            <person name="Debuchy R."/>
            <person name="Gladieux P."/>
            <person name="Hiltunen Thoren M."/>
            <person name="Johannesson H."/>
        </authorList>
    </citation>
    <scope>NUCLEOTIDE SEQUENCE</scope>
    <source>
        <strain evidence="1">CBS 508.74</strain>
    </source>
</reference>
<keyword evidence="2" id="KW-1185">Reference proteome</keyword>
<dbReference type="EMBL" id="MU853336">
    <property type="protein sequence ID" value="KAK4114725.1"/>
    <property type="molecule type" value="Genomic_DNA"/>
</dbReference>